<name>A0A2A2K5C5_9BILA</name>
<gene>
    <name evidence="3" type="ORF">WR25_20588</name>
</gene>
<dbReference type="Gene3D" id="3.40.50.1820">
    <property type="entry name" value="alpha/beta hydrolase"/>
    <property type="match status" value="1"/>
</dbReference>
<dbReference type="Pfam" id="PF01764">
    <property type="entry name" value="Lipase_3"/>
    <property type="match status" value="1"/>
</dbReference>
<comment type="caution">
    <text evidence="3">The sequence shown here is derived from an EMBL/GenBank/DDBJ whole genome shotgun (WGS) entry which is preliminary data.</text>
</comment>
<keyword evidence="4" id="KW-1185">Reference proteome</keyword>
<feature type="chain" id="PRO_5012719741" description="Fungal lipase-type domain-containing protein" evidence="1">
    <location>
        <begin position="26"/>
        <end position="321"/>
    </location>
</feature>
<proteinExistence type="predicted"/>
<dbReference type="GO" id="GO:0006629">
    <property type="term" value="P:lipid metabolic process"/>
    <property type="evidence" value="ECO:0007669"/>
    <property type="project" value="InterPro"/>
</dbReference>
<reference evidence="3 4" key="1">
    <citation type="journal article" date="2017" name="Curr. Biol.">
        <title>Genome architecture and evolution of a unichromosomal asexual nematode.</title>
        <authorList>
            <person name="Fradin H."/>
            <person name="Zegar C."/>
            <person name="Gutwein M."/>
            <person name="Lucas J."/>
            <person name="Kovtun M."/>
            <person name="Corcoran D."/>
            <person name="Baugh L.R."/>
            <person name="Kiontke K."/>
            <person name="Gunsalus K."/>
            <person name="Fitch D.H."/>
            <person name="Piano F."/>
        </authorList>
    </citation>
    <scope>NUCLEOTIDE SEQUENCE [LARGE SCALE GENOMIC DNA]</scope>
    <source>
        <strain evidence="3">PF1309</strain>
    </source>
</reference>
<dbReference type="OrthoDB" id="426718at2759"/>
<dbReference type="InterPro" id="IPR029058">
    <property type="entry name" value="AB_hydrolase_fold"/>
</dbReference>
<evidence type="ECO:0000259" key="2">
    <source>
        <dbReference type="Pfam" id="PF01764"/>
    </source>
</evidence>
<evidence type="ECO:0000256" key="1">
    <source>
        <dbReference type="SAM" id="SignalP"/>
    </source>
</evidence>
<dbReference type="AlphaFoldDB" id="A0A2A2K5C5"/>
<feature type="domain" description="Fungal lipase-type" evidence="2">
    <location>
        <begin position="90"/>
        <end position="225"/>
    </location>
</feature>
<dbReference type="SUPFAM" id="SSF53474">
    <property type="entry name" value="alpha/beta-Hydrolases"/>
    <property type="match status" value="1"/>
</dbReference>
<accession>A0A2A2K5C5</accession>
<protein>
    <recommendedName>
        <fullName evidence="2">Fungal lipase-type domain-containing protein</fullName>
    </recommendedName>
</protein>
<dbReference type="PANTHER" id="PTHR45908:SF19">
    <property type="entry name" value="FUNGAL LIPASE-LIKE DOMAIN-CONTAINING PROTEIN"/>
    <property type="match status" value="1"/>
</dbReference>
<dbReference type="EMBL" id="LIAE01009584">
    <property type="protein sequence ID" value="PAV69154.1"/>
    <property type="molecule type" value="Genomic_DNA"/>
</dbReference>
<sequence length="321" mass="36681">MLTQNASIMRLHLVIVCLIKSSILALNNLEFNPELAKFALDFAAGAYGDYPVQCHTKRNSTLIFRYGKRCDVFHNECWAIIGLTDEWITVAFRGTQTKVQLIAELLESMTEPKHKIRAGGSVQHYFYVALDSIWAPINKITRKLKYLFPNRKILFTGHSLGGALASLASTVFADHHPKLLKDLYLITFGEPRVGNFEYAQAHDRLVPNSWRIVHKYDLVAHIPLCGAIYPRSCSPLFNHAPYHHGIEIWYQSNMTDTDLFRLCIGNPLNEDDSCSNAWYIHYNVNDHLTYYEHQVSKYGENGCVDPSDKSLTQSYESFETD</sequence>
<dbReference type="CDD" id="cd00519">
    <property type="entry name" value="Lipase_3"/>
    <property type="match status" value="1"/>
</dbReference>
<organism evidence="3 4">
    <name type="scientific">Diploscapter pachys</name>
    <dbReference type="NCBI Taxonomy" id="2018661"/>
    <lineage>
        <taxon>Eukaryota</taxon>
        <taxon>Metazoa</taxon>
        <taxon>Ecdysozoa</taxon>
        <taxon>Nematoda</taxon>
        <taxon>Chromadorea</taxon>
        <taxon>Rhabditida</taxon>
        <taxon>Rhabditina</taxon>
        <taxon>Rhabditomorpha</taxon>
        <taxon>Rhabditoidea</taxon>
        <taxon>Rhabditidae</taxon>
        <taxon>Diploscapter</taxon>
    </lineage>
</organism>
<feature type="signal peptide" evidence="1">
    <location>
        <begin position="1"/>
        <end position="25"/>
    </location>
</feature>
<dbReference type="InterPro" id="IPR002921">
    <property type="entry name" value="Fungal_lipase-type"/>
</dbReference>
<evidence type="ECO:0000313" key="3">
    <source>
        <dbReference type="EMBL" id="PAV69154.1"/>
    </source>
</evidence>
<evidence type="ECO:0000313" key="4">
    <source>
        <dbReference type="Proteomes" id="UP000218231"/>
    </source>
</evidence>
<keyword evidence="1" id="KW-0732">Signal</keyword>
<dbReference type="PANTHER" id="PTHR45908">
    <property type="entry name" value="PROTEIN CBG11750-RELATED"/>
    <property type="match status" value="1"/>
</dbReference>
<dbReference type="Proteomes" id="UP000218231">
    <property type="component" value="Unassembled WGS sequence"/>
</dbReference>
<dbReference type="STRING" id="2018661.A0A2A2K5C5"/>